<name>A0AAE3HGN7_9FIRM</name>
<dbReference type="InterPro" id="IPR020256">
    <property type="entry name" value="Spore_coat_CotJA"/>
</dbReference>
<keyword evidence="2" id="KW-1185">Reference proteome</keyword>
<evidence type="ECO:0000313" key="2">
    <source>
        <dbReference type="Proteomes" id="UP001205748"/>
    </source>
</evidence>
<sequence length="53" mass="6447">MYTDPYKKPELARAYVPYQCYTKAYPPMEALRKGTLFPELYRPYEYKEEKGCR</sequence>
<proteinExistence type="predicted"/>
<comment type="caution">
    <text evidence="1">The sequence shown here is derived from an EMBL/GenBank/DDBJ whole genome shotgun (WGS) entry which is preliminary data.</text>
</comment>
<gene>
    <name evidence="1" type="ORF">NSA47_06995</name>
</gene>
<protein>
    <submittedName>
        <fullName evidence="1">Spore coat associated protein CotJA</fullName>
    </submittedName>
</protein>
<accession>A0AAE3HGN7</accession>
<evidence type="ECO:0000313" key="1">
    <source>
        <dbReference type="EMBL" id="MCR1898738.1"/>
    </source>
</evidence>
<dbReference type="RefSeq" id="WP_257530389.1">
    <property type="nucleotide sequence ID" value="NZ_JANKAS010000005.1"/>
</dbReference>
<reference evidence="1" key="1">
    <citation type="submission" date="2022-07" db="EMBL/GenBank/DDBJ databases">
        <title>Enhanced cultured diversity of the mouse gut microbiota enables custom-made synthetic communities.</title>
        <authorList>
            <person name="Afrizal A."/>
        </authorList>
    </citation>
    <scope>NUCLEOTIDE SEQUENCE</scope>
    <source>
        <strain evidence="1">DSM 28593</strain>
    </source>
</reference>
<dbReference type="Pfam" id="PF11007">
    <property type="entry name" value="CotJA"/>
    <property type="match status" value="1"/>
</dbReference>
<dbReference type="Proteomes" id="UP001205748">
    <property type="component" value="Unassembled WGS sequence"/>
</dbReference>
<organism evidence="1 2">
    <name type="scientific">Irregularibacter muris</name>
    <dbReference type="NCBI Taxonomy" id="1796619"/>
    <lineage>
        <taxon>Bacteria</taxon>
        <taxon>Bacillati</taxon>
        <taxon>Bacillota</taxon>
        <taxon>Clostridia</taxon>
        <taxon>Eubacteriales</taxon>
        <taxon>Eubacteriaceae</taxon>
        <taxon>Irregularibacter</taxon>
    </lineage>
</organism>
<dbReference type="AlphaFoldDB" id="A0AAE3HGN7"/>
<dbReference type="EMBL" id="JANKAS010000005">
    <property type="protein sequence ID" value="MCR1898738.1"/>
    <property type="molecule type" value="Genomic_DNA"/>
</dbReference>